<feature type="compositionally biased region" description="Basic and acidic residues" evidence="1">
    <location>
        <begin position="49"/>
        <end position="72"/>
    </location>
</feature>
<dbReference type="RefSeq" id="WP_221531974.1">
    <property type="nucleotide sequence ID" value="NZ_JAIGYP010000005.1"/>
</dbReference>
<proteinExistence type="predicted"/>
<feature type="compositionally biased region" description="Polar residues" evidence="1">
    <location>
        <begin position="89"/>
        <end position="99"/>
    </location>
</feature>
<evidence type="ECO:0000313" key="3">
    <source>
        <dbReference type="Proteomes" id="UP000700059"/>
    </source>
</evidence>
<sequence>MAVTPVGNMTYINQNAQVGSMQQANTQVKLDFQSMVNLQNLQDNQEEIQEVRPTEETLEVKDEREGNGKQEKDEEEKHEEQKEQDSTLKESQNTIQANDDGTIAHLDISV</sequence>
<dbReference type="EMBL" id="JAIGYQ010000005">
    <property type="protein sequence ID" value="MBX7490826.1"/>
    <property type="molecule type" value="Genomic_DNA"/>
</dbReference>
<accession>A0ABS7JN48</accession>
<dbReference type="Proteomes" id="UP000700059">
    <property type="component" value="Unassembled WGS sequence"/>
</dbReference>
<evidence type="ECO:0000313" key="2">
    <source>
        <dbReference type="EMBL" id="MBX7490826.1"/>
    </source>
</evidence>
<name>A0ABS7JN48_9HELI</name>
<protein>
    <submittedName>
        <fullName evidence="2">Uncharacterized protein</fullName>
    </submittedName>
</protein>
<evidence type="ECO:0000256" key="1">
    <source>
        <dbReference type="SAM" id="MobiDB-lite"/>
    </source>
</evidence>
<feature type="region of interest" description="Disordered" evidence="1">
    <location>
        <begin position="44"/>
        <end position="110"/>
    </location>
</feature>
<comment type="caution">
    <text evidence="2">The sequence shown here is derived from an EMBL/GenBank/DDBJ whole genome shotgun (WGS) entry which is preliminary data.</text>
</comment>
<reference evidence="2 3" key="1">
    <citation type="submission" date="2021-08" db="EMBL/GenBank/DDBJ databases">
        <title>Helicobacter spp. isolated from feces of Anatolian Ground Squirrel (Spermophilus xanthoprymnus) in Turkey.</title>
        <authorList>
            <person name="Aydin F."/>
            <person name="Abay S."/>
            <person name="Kayman T."/>
            <person name="Karakaya E."/>
            <person name="Saticioglu I.B."/>
        </authorList>
    </citation>
    <scope>NUCLEOTIDE SEQUENCE [LARGE SCALE GENOMIC DNA]</scope>
    <source>
        <strain evidence="2 3">Faydin-H70</strain>
    </source>
</reference>
<gene>
    <name evidence="2" type="ORF">K4G57_05025</name>
</gene>
<organism evidence="2 3">
    <name type="scientific">Helicobacter turcicus</name>
    <dbReference type="NCBI Taxonomy" id="2867412"/>
    <lineage>
        <taxon>Bacteria</taxon>
        <taxon>Pseudomonadati</taxon>
        <taxon>Campylobacterota</taxon>
        <taxon>Epsilonproteobacteria</taxon>
        <taxon>Campylobacterales</taxon>
        <taxon>Helicobacteraceae</taxon>
        <taxon>Helicobacter</taxon>
    </lineage>
</organism>
<keyword evidence="3" id="KW-1185">Reference proteome</keyword>
<feature type="compositionally biased region" description="Basic and acidic residues" evidence="1">
    <location>
        <begin position="78"/>
        <end position="88"/>
    </location>
</feature>